<dbReference type="PANTHER" id="PTHR42850">
    <property type="entry name" value="METALLOPHOSPHOESTERASE"/>
    <property type="match status" value="1"/>
</dbReference>
<proteinExistence type="predicted"/>
<dbReference type="EMBL" id="JACIIV010000020">
    <property type="protein sequence ID" value="MBB6228544.1"/>
    <property type="molecule type" value="Genomic_DNA"/>
</dbReference>
<dbReference type="Gene3D" id="3.60.21.10">
    <property type="match status" value="1"/>
</dbReference>
<dbReference type="PANTHER" id="PTHR42850:SF4">
    <property type="entry name" value="ZINC-DEPENDENT ENDOPOLYPHOSPHATASE"/>
    <property type="match status" value="1"/>
</dbReference>
<evidence type="ECO:0000313" key="2">
    <source>
        <dbReference type="EMBL" id="MBB6228544.1"/>
    </source>
</evidence>
<dbReference type="Pfam" id="PF00149">
    <property type="entry name" value="Metallophos"/>
    <property type="match status" value="1"/>
</dbReference>
<dbReference type="Proteomes" id="UP000538147">
    <property type="component" value="Unassembled WGS sequence"/>
</dbReference>
<name>A0A841L7I8_9SPHN</name>
<dbReference type="RefSeq" id="WP_184201049.1">
    <property type="nucleotide sequence ID" value="NZ_BMOX01000021.1"/>
</dbReference>
<accession>A0A841L7I8</accession>
<reference evidence="2 3" key="1">
    <citation type="submission" date="2020-08" db="EMBL/GenBank/DDBJ databases">
        <title>Genomic Encyclopedia of Type Strains, Phase IV (KMG-IV): sequencing the most valuable type-strain genomes for metagenomic binning, comparative biology and taxonomic classification.</title>
        <authorList>
            <person name="Goeker M."/>
        </authorList>
    </citation>
    <scope>NUCLEOTIDE SEQUENCE [LARGE SCALE GENOMIC DNA]</scope>
    <source>
        <strain evidence="2 3">DSM 102189</strain>
    </source>
</reference>
<sequence length="257" mass="28026">MFGWFARSRNSPAASPAMPPAVPDDLRVYAIGDIHGRVDLLEDMLAMITADHAAEPVRTEVVFLGDYIDRGPASAAIIERLASPLPDFASWRFLAGNHEDAMSSVLAGNFELMSEWIGYGGLETLESYGISRREMAAGGIILDNALSRIPPHHRAFLAALEHHAVIGDYVFVHAGIRPGVVLARQDRRDLLSIRQPFLDDDRDHGFVVVHGHSISDTVETRHNRIGIDTGAYRSGRLTALVLEGASRRLLQTGTGTG</sequence>
<dbReference type="InterPro" id="IPR004843">
    <property type="entry name" value="Calcineurin-like_PHP"/>
</dbReference>
<evidence type="ECO:0000259" key="1">
    <source>
        <dbReference type="Pfam" id="PF00149"/>
    </source>
</evidence>
<keyword evidence="3" id="KW-1185">Reference proteome</keyword>
<dbReference type="InterPro" id="IPR050126">
    <property type="entry name" value="Ap4A_hydrolase"/>
</dbReference>
<dbReference type="AlphaFoldDB" id="A0A841L7I8"/>
<evidence type="ECO:0000313" key="3">
    <source>
        <dbReference type="Proteomes" id="UP000538147"/>
    </source>
</evidence>
<gene>
    <name evidence="2" type="ORF">FHS79_002734</name>
</gene>
<dbReference type="SUPFAM" id="SSF56300">
    <property type="entry name" value="Metallo-dependent phosphatases"/>
    <property type="match status" value="1"/>
</dbReference>
<keyword evidence="2" id="KW-0378">Hydrolase</keyword>
<dbReference type="GO" id="GO:0005737">
    <property type="term" value="C:cytoplasm"/>
    <property type="evidence" value="ECO:0007669"/>
    <property type="project" value="TreeGrafter"/>
</dbReference>
<dbReference type="GO" id="GO:0004722">
    <property type="term" value="F:protein serine/threonine phosphatase activity"/>
    <property type="evidence" value="ECO:0007669"/>
    <property type="project" value="UniProtKB-EC"/>
</dbReference>
<organism evidence="2 3">
    <name type="scientific">Polymorphobacter multimanifer</name>
    <dbReference type="NCBI Taxonomy" id="1070431"/>
    <lineage>
        <taxon>Bacteria</taxon>
        <taxon>Pseudomonadati</taxon>
        <taxon>Pseudomonadota</taxon>
        <taxon>Alphaproteobacteria</taxon>
        <taxon>Sphingomonadales</taxon>
        <taxon>Sphingosinicellaceae</taxon>
        <taxon>Polymorphobacter</taxon>
    </lineage>
</organism>
<protein>
    <submittedName>
        <fullName evidence="2">Serine/threonine protein phosphatase 1</fullName>
        <ecNumber evidence="2">3.1.3.16</ecNumber>
    </submittedName>
</protein>
<feature type="domain" description="Calcineurin-like phosphoesterase" evidence="1">
    <location>
        <begin position="26"/>
        <end position="216"/>
    </location>
</feature>
<dbReference type="GO" id="GO:0008803">
    <property type="term" value="F:bis(5'-nucleosyl)-tetraphosphatase (symmetrical) activity"/>
    <property type="evidence" value="ECO:0007669"/>
    <property type="project" value="TreeGrafter"/>
</dbReference>
<dbReference type="InterPro" id="IPR029052">
    <property type="entry name" value="Metallo-depent_PP-like"/>
</dbReference>
<dbReference type="GO" id="GO:0110154">
    <property type="term" value="P:RNA decapping"/>
    <property type="evidence" value="ECO:0007669"/>
    <property type="project" value="TreeGrafter"/>
</dbReference>
<dbReference type="EC" id="3.1.3.16" evidence="2"/>
<comment type="caution">
    <text evidence="2">The sequence shown here is derived from an EMBL/GenBank/DDBJ whole genome shotgun (WGS) entry which is preliminary data.</text>
</comment>